<dbReference type="EMBL" id="JAACLJ010000009">
    <property type="protein sequence ID" value="KAF4580910.1"/>
    <property type="molecule type" value="Genomic_DNA"/>
</dbReference>
<comment type="caution">
    <text evidence="2">The sequence shown here is derived from an EMBL/GenBank/DDBJ whole genome shotgun (WGS) entry which is preliminary data.</text>
</comment>
<dbReference type="Proteomes" id="UP000562929">
    <property type="component" value="Unassembled WGS sequence"/>
</dbReference>
<protein>
    <submittedName>
        <fullName evidence="2">Uncharacterized protein</fullName>
    </submittedName>
</protein>
<organism evidence="2 3">
    <name type="scientific">Ophiocordyceps camponoti-floridani</name>
    <dbReference type="NCBI Taxonomy" id="2030778"/>
    <lineage>
        <taxon>Eukaryota</taxon>
        <taxon>Fungi</taxon>
        <taxon>Dikarya</taxon>
        <taxon>Ascomycota</taxon>
        <taxon>Pezizomycotina</taxon>
        <taxon>Sordariomycetes</taxon>
        <taxon>Hypocreomycetidae</taxon>
        <taxon>Hypocreales</taxon>
        <taxon>Ophiocordycipitaceae</taxon>
        <taxon>Ophiocordyceps</taxon>
    </lineage>
</organism>
<proteinExistence type="predicted"/>
<reference evidence="2 3" key="1">
    <citation type="journal article" date="2020" name="G3 (Bethesda)">
        <title>Genetic Underpinnings of Host Manipulation by Ophiocordyceps as Revealed by Comparative Transcriptomics.</title>
        <authorList>
            <person name="Will I."/>
            <person name="Das B."/>
            <person name="Trinh T."/>
            <person name="Brachmann A."/>
            <person name="Ohm R.A."/>
            <person name="de Bekker C."/>
        </authorList>
    </citation>
    <scope>NUCLEOTIDE SEQUENCE [LARGE SCALE GENOMIC DNA]</scope>
    <source>
        <strain evidence="2 3">EC05</strain>
    </source>
</reference>
<gene>
    <name evidence="2" type="ORF">GQ602_007047</name>
</gene>
<sequence>MKASAAVRQRRERIALRELPSNISVGGEEMVRIQGSEPEDVWFSERLRHAPDSKMANGTISTSFSAEMHPPASKTKTHLHPPRISSGVITATPKTALIAGLDDWRAGGYATRRRWMHGAVWGHWKGPWGI</sequence>
<feature type="region of interest" description="Disordered" evidence="1">
    <location>
        <begin position="64"/>
        <end position="86"/>
    </location>
</feature>
<name>A0A8H4VAN8_9HYPO</name>
<accession>A0A8H4VAN8</accession>
<evidence type="ECO:0000313" key="3">
    <source>
        <dbReference type="Proteomes" id="UP000562929"/>
    </source>
</evidence>
<keyword evidence="3" id="KW-1185">Reference proteome</keyword>
<evidence type="ECO:0000256" key="1">
    <source>
        <dbReference type="SAM" id="MobiDB-lite"/>
    </source>
</evidence>
<dbReference type="AlphaFoldDB" id="A0A8H4VAN8"/>
<dbReference type="OrthoDB" id="10025998at2759"/>
<evidence type="ECO:0000313" key="2">
    <source>
        <dbReference type="EMBL" id="KAF4580910.1"/>
    </source>
</evidence>